<evidence type="ECO:0008006" key="3">
    <source>
        <dbReference type="Google" id="ProtNLM"/>
    </source>
</evidence>
<keyword evidence="2" id="KW-1185">Reference proteome</keyword>
<dbReference type="Pfam" id="PF15019">
    <property type="entry name" value="C9orf72-like"/>
    <property type="match status" value="1"/>
</dbReference>
<accession>A0AAV4WDS6</accession>
<dbReference type="PANTHER" id="PTHR31855:SF2">
    <property type="entry name" value="GUANINE NUCLEOTIDE EXCHANGE FACTOR C9ORF72"/>
    <property type="match status" value="1"/>
</dbReference>
<dbReference type="PANTHER" id="PTHR31855">
    <property type="entry name" value="GUANINE NUCLEOTIDE EXCHANGE C9ORF72"/>
    <property type="match status" value="1"/>
</dbReference>
<comment type="caution">
    <text evidence="1">The sequence shown here is derived from an EMBL/GenBank/DDBJ whole genome shotgun (WGS) entry which is preliminary data.</text>
</comment>
<dbReference type="InterPro" id="IPR027819">
    <property type="entry name" value="C9orf72"/>
</dbReference>
<protein>
    <recommendedName>
        <fullName evidence="3">Receptor ligand binding region domain-containing protein</fullName>
    </recommendedName>
</protein>
<dbReference type="PROSITE" id="PS51835">
    <property type="entry name" value="DENN_C9ORF72"/>
    <property type="match status" value="1"/>
</dbReference>
<dbReference type="Proteomes" id="UP001054945">
    <property type="component" value="Unassembled WGS sequence"/>
</dbReference>
<reference evidence="1 2" key="1">
    <citation type="submission" date="2021-06" db="EMBL/GenBank/DDBJ databases">
        <title>Caerostris extrusa draft genome.</title>
        <authorList>
            <person name="Kono N."/>
            <person name="Arakawa K."/>
        </authorList>
    </citation>
    <scope>NUCLEOTIDE SEQUENCE [LARGE SCALE GENOMIC DNA]</scope>
</reference>
<evidence type="ECO:0000313" key="2">
    <source>
        <dbReference type="Proteomes" id="UP001054945"/>
    </source>
</evidence>
<sequence length="253" mass="28764">MEGIILSSWDHIMGPQIQKFWVINDFGNSEPSQVSCNLLREFNITKCNKDECNIEANLPDIETYSIMCGQLFNYVFIDQHLRKTVDIMQNSKIPFNSKMKDVEISVTNICLEINALAEQNVYCSQKMKYPIFQGYTNSELILKALASHLQTSGCTIVMGSSEFCVSQVLQALSLFNHQKQSSHDIPQVSSKTYIKGIFIRDSNKDAIKGSAFFLEKAFKESFSLSVVDTDLNKVWQTISVQDSNHMVRFTLLL</sequence>
<gene>
    <name evidence="1" type="primary">AVEN_169516_1</name>
    <name evidence="1" type="ORF">CEXT_805491</name>
</gene>
<name>A0AAV4WDS6_CAEEX</name>
<dbReference type="GO" id="GO:0005768">
    <property type="term" value="C:endosome"/>
    <property type="evidence" value="ECO:0007669"/>
    <property type="project" value="TreeGrafter"/>
</dbReference>
<dbReference type="GO" id="GO:0006914">
    <property type="term" value="P:autophagy"/>
    <property type="evidence" value="ECO:0007669"/>
    <property type="project" value="TreeGrafter"/>
</dbReference>
<dbReference type="AlphaFoldDB" id="A0AAV4WDS6"/>
<evidence type="ECO:0000313" key="1">
    <source>
        <dbReference type="EMBL" id="GIY80513.1"/>
    </source>
</evidence>
<proteinExistence type="predicted"/>
<dbReference type="GO" id="GO:0005085">
    <property type="term" value="F:guanyl-nucleotide exchange factor activity"/>
    <property type="evidence" value="ECO:0007669"/>
    <property type="project" value="InterPro"/>
</dbReference>
<dbReference type="GO" id="GO:0005776">
    <property type="term" value="C:autophagosome"/>
    <property type="evidence" value="ECO:0007669"/>
    <property type="project" value="TreeGrafter"/>
</dbReference>
<dbReference type="GO" id="GO:0006897">
    <property type="term" value="P:endocytosis"/>
    <property type="evidence" value="ECO:0007669"/>
    <property type="project" value="TreeGrafter"/>
</dbReference>
<organism evidence="1 2">
    <name type="scientific">Caerostris extrusa</name>
    <name type="common">Bark spider</name>
    <name type="synonym">Caerostris bankana</name>
    <dbReference type="NCBI Taxonomy" id="172846"/>
    <lineage>
        <taxon>Eukaryota</taxon>
        <taxon>Metazoa</taxon>
        <taxon>Ecdysozoa</taxon>
        <taxon>Arthropoda</taxon>
        <taxon>Chelicerata</taxon>
        <taxon>Arachnida</taxon>
        <taxon>Araneae</taxon>
        <taxon>Araneomorphae</taxon>
        <taxon>Entelegynae</taxon>
        <taxon>Araneoidea</taxon>
        <taxon>Araneidae</taxon>
        <taxon>Caerostris</taxon>
    </lineage>
</organism>
<dbReference type="EMBL" id="BPLR01016016">
    <property type="protein sequence ID" value="GIY80513.1"/>
    <property type="molecule type" value="Genomic_DNA"/>
</dbReference>